<dbReference type="InterPro" id="IPR007899">
    <property type="entry name" value="CHAD_dom"/>
</dbReference>
<feature type="domain" description="CHAD" evidence="1">
    <location>
        <begin position="111"/>
        <end position="363"/>
    </location>
</feature>
<accession>A0A0P9Y1S0</accession>
<comment type="caution">
    <text evidence="2">The sequence shown here is derived from an EMBL/GenBank/DDBJ whole genome shotgun (WGS) entry which is preliminary data.</text>
</comment>
<dbReference type="Proteomes" id="UP000050562">
    <property type="component" value="Unassembled WGS sequence"/>
</dbReference>
<organism evidence="2 3">
    <name type="scientific">Pseudomonas syringae pv. primulae</name>
    <dbReference type="NCBI Taxonomy" id="251707"/>
    <lineage>
        <taxon>Bacteria</taxon>
        <taxon>Pseudomonadati</taxon>
        <taxon>Pseudomonadota</taxon>
        <taxon>Gammaproteobacteria</taxon>
        <taxon>Pseudomonadales</taxon>
        <taxon>Pseudomonadaceae</taxon>
        <taxon>Pseudomonas</taxon>
    </lineage>
</organism>
<evidence type="ECO:0000313" key="3">
    <source>
        <dbReference type="Proteomes" id="UP000050562"/>
    </source>
</evidence>
<dbReference type="PANTHER" id="PTHR39339">
    <property type="entry name" value="SLR1444 PROTEIN"/>
    <property type="match status" value="1"/>
</dbReference>
<dbReference type="InterPro" id="IPR038186">
    <property type="entry name" value="CHAD_dom_sf"/>
</dbReference>
<proteinExistence type="predicted"/>
<dbReference type="PANTHER" id="PTHR39339:SF1">
    <property type="entry name" value="CHAD DOMAIN-CONTAINING PROTEIN"/>
    <property type="match status" value="1"/>
</dbReference>
<dbReference type="Pfam" id="PF05235">
    <property type="entry name" value="CHAD"/>
    <property type="match status" value="1"/>
</dbReference>
<dbReference type="PATRIC" id="fig|251707.3.peg.5059"/>
<name>A0A0P9Y1S0_9PSED</name>
<protein>
    <submittedName>
        <fullName evidence="2">CHAD domain protein</fullName>
    </submittedName>
</protein>
<reference evidence="2 3" key="1">
    <citation type="submission" date="2015-09" db="EMBL/GenBank/DDBJ databases">
        <title>Genome announcement of multiple Pseudomonas syringae strains.</title>
        <authorList>
            <person name="Thakur S."/>
            <person name="Wang P.W."/>
            <person name="Gong Y."/>
            <person name="Weir B.S."/>
            <person name="Guttman D.S."/>
        </authorList>
    </citation>
    <scope>NUCLEOTIDE SEQUENCE [LARGE SCALE GENOMIC DNA]</scope>
    <source>
        <strain evidence="2 3">ICMP3956</strain>
    </source>
</reference>
<dbReference type="AlphaFoldDB" id="A0A0P9Y1S0"/>
<gene>
    <name evidence="2" type="ORF">ALO52_100062</name>
</gene>
<sequence>MPCGCSNRGSGKAIRSCDCSMPLNACWLAMVCVVCRAKVPRRSVRVRRCFCRSTPRPSAPSSMSSRRSAMLDIRVLQAICEAVSERCVVVCRGDSRRPETVILEFLRGNCMSSMVDHLVAEILALDVKLLACQARLAVSTDSEALHDLRTTVRRLRSVLRPLREFSGVTQLEEAAKAVGQLTTPLRDMQVLAAFLDKQGLSDAARKRHDHLSSACPRVAKSSELTRLLTLIDQFPTMLRMQQRQGLLRGLRKTIEKRMDKQWRKLRTAIAEPDHDRHDLRLLIKRVRYAAEAYPELSHQPKNMQSRLKSAQSELGDWHDHLQWLAQAGEQPDLAPCIAGWQIGIVRAERKAEASLKRLAKACF</sequence>
<dbReference type="Gene3D" id="1.40.20.10">
    <property type="entry name" value="CHAD domain"/>
    <property type="match status" value="1"/>
</dbReference>
<dbReference type="SMART" id="SM00880">
    <property type="entry name" value="CHAD"/>
    <property type="match status" value="1"/>
</dbReference>
<evidence type="ECO:0000259" key="1">
    <source>
        <dbReference type="PROSITE" id="PS51708"/>
    </source>
</evidence>
<evidence type="ECO:0000313" key="2">
    <source>
        <dbReference type="EMBL" id="KPY39697.1"/>
    </source>
</evidence>
<dbReference type="PROSITE" id="PS51708">
    <property type="entry name" value="CHAD"/>
    <property type="match status" value="1"/>
</dbReference>
<dbReference type="EMBL" id="LJRC01000053">
    <property type="protein sequence ID" value="KPY39697.1"/>
    <property type="molecule type" value="Genomic_DNA"/>
</dbReference>